<evidence type="ECO:0008006" key="4">
    <source>
        <dbReference type="Google" id="ProtNLM"/>
    </source>
</evidence>
<dbReference type="EMBL" id="FMWO01000041">
    <property type="protein sequence ID" value="SCZ85106.1"/>
    <property type="molecule type" value="Genomic_DNA"/>
</dbReference>
<keyword evidence="3" id="KW-1185">Reference proteome</keyword>
<keyword evidence="1" id="KW-1133">Transmembrane helix</keyword>
<dbReference type="AlphaFoldDB" id="A0A1G5SD27"/>
<evidence type="ECO:0000313" key="2">
    <source>
        <dbReference type="EMBL" id="SCZ85106.1"/>
    </source>
</evidence>
<dbReference type="RefSeq" id="WP_090285113.1">
    <property type="nucleotide sequence ID" value="NZ_FMWO01000041.1"/>
</dbReference>
<evidence type="ECO:0000256" key="1">
    <source>
        <dbReference type="SAM" id="Phobius"/>
    </source>
</evidence>
<dbReference type="STRING" id="51642.NSMM_340042"/>
<dbReference type="OrthoDB" id="5569385at2"/>
<keyword evidence="1" id="KW-0812">Transmembrane</keyword>
<evidence type="ECO:0000313" key="3">
    <source>
        <dbReference type="Proteomes" id="UP000198729"/>
    </source>
</evidence>
<organism evidence="2 3">
    <name type="scientific">Nitrosomonas mobilis</name>
    <dbReference type="NCBI Taxonomy" id="51642"/>
    <lineage>
        <taxon>Bacteria</taxon>
        <taxon>Pseudomonadati</taxon>
        <taxon>Pseudomonadota</taxon>
        <taxon>Betaproteobacteria</taxon>
        <taxon>Nitrosomonadales</taxon>
        <taxon>Nitrosomonadaceae</taxon>
        <taxon>Nitrosomonas</taxon>
    </lineage>
</organism>
<dbReference type="InterPro" id="IPR046162">
    <property type="entry name" value="DUF6164"/>
</dbReference>
<feature type="transmembrane region" description="Helical" evidence="1">
    <location>
        <begin position="95"/>
        <end position="113"/>
    </location>
</feature>
<reference evidence="2 3" key="1">
    <citation type="submission" date="2016-10" db="EMBL/GenBank/DDBJ databases">
        <authorList>
            <person name="de Groot N.N."/>
        </authorList>
    </citation>
    <scope>NUCLEOTIDE SEQUENCE [LARGE SCALE GENOMIC DNA]</scope>
    <source>
        <strain evidence="2">1</strain>
    </source>
</reference>
<dbReference type="Pfam" id="PF19661">
    <property type="entry name" value="DUF6164"/>
    <property type="match status" value="1"/>
</dbReference>
<dbReference type="Proteomes" id="UP000198729">
    <property type="component" value="Unassembled WGS sequence"/>
</dbReference>
<proteinExistence type="predicted"/>
<sequence length="122" mass="14227">MSKLLFKLRGVPDDEADEIRALLTEKQIEYYETSAGNWGISLPALWLQDDSRYPEAKELLDAYQIDRTQRIRIEYAKLKQAGKQKTLKDSFLENPLAFIGYIFIVIVLLYLPFKIVVELGKW</sequence>
<gene>
    <name evidence="2" type="ORF">NSMM_340042</name>
</gene>
<accession>A0A1G5SD27</accession>
<name>A0A1G5SD27_9PROT</name>
<keyword evidence="1" id="KW-0472">Membrane</keyword>
<protein>
    <recommendedName>
        <fullName evidence="4">DUF2007 domain-containing protein</fullName>
    </recommendedName>
</protein>